<proteinExistence type="predicted"/>
<evidence type="ECO:0000313" key="1">
    <source>
        <dbReference type="EMBL" id="PSR59213.1"/>
    </source>
</evidence>
<dbReference type="EMBL" id="PYHS01000018">
    <property type="protein sequence ID" value="PSR59213.1"/>
    <property type="molecule type" value="Genomic_DNA"/>
</dbReference>
<protein>
    <submittedName>
        <fullName evidence="1">Uncharacterized protein</fullName>
    </submittedName>
</protein>
<dbReference type="RefSeq" id="WP_063029828.1">
    <property type="nucleotide sequence ID" value="NZ_PYHS01000018.1"/>
</dbReference>
<dbReference type="Proteomes" id="UP000241647">
    <property type="component" value="Unassembled WGS sequence"/>
</dbReference>
<comment type="caution">
    <text evidence="1">The sequence shown here is derived from an EMBL/GenBank/DDBJ whole genome shotgun (WGS) entry which is preliminary data.</text>
</comment>
<evidence type="ECO:0000313" key="2">
    <source>
        <dbReference type="Proteomes" id="UP000241647"/>
    </source>
</evidence>
<gene>
    <name evidence="1" type="ORF">C8259_27340</name>
</gene>
<reference evidence="1 2" key="1">
    <citation type="submission" date="2018-02" db="EMBL/GenBank/DDBJ databases">
        <title>8 Nocardia nova and 1 Nocardia cyriacigeorgica strain used for evolution to TMP-SMX.</title>
        <authorList>
            <person name="Mehta H."/>
            <person name="Weng J."/>
            <person name="Shamoo Y."/>
        </authorList>
    </citation>
    <scope>NUCLEOTIDE SEQUENCE [LARGE SCALE GENOMIC DNA]</scope>
    <source>
        <strain evidence="1 2">ATCC 33727</strain>
    </source>
</reference>
<dbReference type="AlphaFoldDB" id="A0A2T2YUN1"/>
<accession>A0A2T2YUN1</accession>
<name>A0A2T2YUN1_9NOCA</name>
<organism evidence="1 2">
    <name type="scientific">Nocardia nova</name>
    <dbReference type="NCBI Taxonomy" id="37330"/>
    <lineage>
        <taxon>Bacteria</taxon>
        <taxon>Bacillati</taxon>
        <taxon>Actinomycetota</taxon>
        <taxon>Actinomycetes</taxon>
        <taxon>Mycobacteriales</taxon>
        <taxon>Nocardiaceae</taxon>
        <taxon>Nocardia</taxon>
    </lineage>
</organism>
<sequence>MSIGWVAGDVRAAGLARRRFGVAGARRLADAGSLAAAQRLLIDSGYRHRISVGADLAETEHAVSAAALWHMRVLAGWQPPTGVRMLRALAGGFEAANIQALAWSLAGGAPIPEYELGALGWAWPRLREATTPADLREAMRHSIWGDPGSIRPQDIADAAILTWTARVGSEVGRALDWAAGAAALVIARRHVLQRSPLPERASRPAVRMLGAAAVEAEQLPALVTALPRRARWVFDGVQTPMELWRGEIHWWRRVETDGTHLLRSGRFGCDKPVGAYAVSIADVRRVRSALEVSAGAAAMETYDELA</sequence>